<reference evidence="2" key="1">
    <citation type="submission" date="2020-08" db="EMBL/GenBank/DDBJ databases">
        <title>Sulfitobacter aestuariivivens sp. nov., isolated from a tidal flat.</title>
        <authorList>
            <person name="Park S."/>
            <person name="Yoon J.-H."/>
        </authorList>
    </citation>
    <scope>NUCLEOTIDE SEQUENCE</scope>
    <source>
        <strain evidence="2">TSTF-M16</strain>
    </source>
</reference>
<dbReference type="EMBL" id="JACTAG010000002">
    <property type="protein sequence ID" value="MBD3665303.1"/>
    <property type="molecule type" value="Genomic_DNA"/>
</dbReference>
<comment type="caution">
    <text evidence="2">The sequence shown here is derived from an EMBL/GenBank/DDBJ whole genome shotgun (WGS) entry which is preliminary data.</text>
</comment>
<keyword evidence="1" id="KW-1133">Transmembrane helix</keyword>
<feature type="transmembrane region" description="Helical" evidence="1">
    <location>
        <begin position="12"/>
        <end position="31"/>
    </location>
</feature>
<evidence type="ECO:0008006" key="4">
    <source>
        <dbReference type="Google" id="ProtNLM"/>
    </source>
</evidence>
<proteinExistence type="predicted"/>
<keyword evidence="1" id="KW-0472">Membrane</keyword>
<organism evidence="2 3">
    <name type="scientific">Sulfitobacter aestuariivivens</name>
    <dbReference type="NCBI Taxonomy" id="2766981"/>
    <lineage>
        <taxon>Bacteria</taxon>
        <taxon>Pseudomonadati</taxon>
        <taxon>Pseudomonadota</taxon>
        <taxon>Alphaproteobacteria</taxon>
        <taxon>Rhodobacterales</taxon>
        <taxon>Roseobacteraceae</taxon>
        <taxon>Sulfitobacter</taxon>
    </lineage>
</organism>
<protein>
    <recommendedName>
        <fullName evidence="4">LPS export ABC transporter periplasmic protein LptC</fullName>
    </recommendedName>
</protein>
<sequence length="202" mass="21868">MASDRYSRLISWLKVVFPLTALAILSTLFLLSRSNDPETVIPFADKEIQDRLRDQQVTGPFFTGTTADGDKVSFSAEKLTTPQGETDANEAQQIRSVLELAEGSVVTLEANRASFHIVDDMARLQDKVVISTSGGYRLASDMLETKMSVLALTSPGPVEGIAPAGTLSAGSMTLFPRDGTKAPQLVFTNGVKLIYTPKELKE</sequence>
<evidence type="ECO:0000256" key="1">
    <source>
        <dbReference type="SAM" id="Phobius"/>
    </source>
</evidence>
<name>A0A927HGA4_9RHOB</name>
<keyword evidence="3" id="KW-1185">Reference proteome</keyword>
<dbReference type="AlphaFoldDB" id="A0A927HGA4"/>
<evidence type="ECO:0000313" key="2">
    <source>
        <dbReference type="EMBL" id="MBD3665303.1"/>
    </source>
</evidence>
<accession>A0A927HGA4</accession>
<keyword evidence="1" id="KW-0812">Transmembrane</keyword>
<evidence type="ECO:0000313" key="3">
    <source>
        <dbReference type="Proteomes" id="UP000635142"/>
    </source>
</evidence>
<dbReference type="Proteomes" id="UP000635142">
    <property type="component" value="Unassembled WGS sequence"/>
</dbReference>
<gene>
    <name evidence="2" type="ORF">H9Q16_15310</name>
</gene>